<dbReference type="OrthoDB" id="191139at2759"/>
<accession>A0A9P7KIE3</accession>
<protein>
    <recommendedName>
        <fullName evidence="4">NAD(P)-binding protein</fullName>
    </recommendedName>
</protein>
<reference evidence="2" key="2">
    <citation type="submission" date="2021-10" db="EMBL/GenBank/DDBJ databases">
        <title>Phylogenomics reveals ancestral predisposition of the termite-cultivated fungus Termitomyces towards a domesticated lifestyle.</title>
        <authorList>
            <person name="Auxier B."/>
            <person name="Grum-Grzhimaylo A."/>
            <person name="Cardenas M.E."/>
            <person name="Lodge J.D."/>
            <person name="Laessoe T."/>
            <person name="Pedersen O."/>
            <person name="Smith M.E."/>
            <person name="Kuyper T.W."/>
            <person name="Franco-Molano E.A."/>
            <person name="Baroni T.J."/>
            <person name="Aanen D.K."/>
        </authorList>
    </citation>
    <scope>NUCLEOTIDE SEQUENCE</scope>
    <source>
        <strain evidence="2">D49</strain>
    </source>
</reference>
<reference evidence="2" key="1">
    <citation type="submission" date="2021-02" db="EMBL/GenBank/DDBJ databases">
        <authorList>
            <person name="Nieuwenhuis M."/>
            <person name="Van De Peppel L.J.J."/>
        </authorList>
    </citation>
    <scope>NUCLEOTIDE SEQUENCE</scope>
    <source>
        <strain evidence="2">D49</strain>
    </source>
</reference>
<dbReference type="InterPro" id="IPR036291">
    <property type="entry name" value="NAD(P)-bd_dom_sf"/>
</dbReference>
<dbReference type="PRINTS" id="PR00081">
    <property type="entry name" value="GDHRDH"/>
</dbReference>
<dbReference type="Proteomes" id="UP000717328">
    <property type="component" value="Unassembled WGS sequence"/>
</dbReference>
<dbReference type="SUPFAM" id="SSF51735">
    <property type="entry name" value="NAD(P)-binding Rossmann-fold domains"/>
    <property type="match status" value="1"/>
</dbReference>
<evidence type="ECO:0000256" key="1">
    <source>
        <dbReference type="ARBA" id="ARBA00023002"/>
    </source>
</evidence>
<evidence type="ECO:0008006" key="4">
    <source>
        <dbReference type="Google" id="ProtNLM"/>
    </source>
</evidence>
<name>A0A9P7KIE3_9AGAR</name>
<sequence length="324" mass="35547">MGSCLSRRTNFDPSKDIPDLTGKVILVTGGNTGIGYETVKHLARRGAKVYLGARDESKATGAIAKLHHEGLGPGNGEVVWLKADFSELQSAKQAGELFLKRETRLDVLINNAAQLTGDYEKTKDGISRLMTINHFGPFIFTRTLLPILLKTSKEPNSDVRIITLSSLAHRSGSAAAPTVRFEGIEDFNKEFANDVYPVWSRYCLTKLANVLWMRELQKRLDAADASIICMPINPGKVNTFASRMPFPIIANIVFALFFDVPEVGAYTSCFTAASPQVRANPEKFKGAFVEPVGVVTEPSENAKNDALARELWETTEAILKDLGI</sequence>
<dbReference type="PANTHER" id="PTHR43157">
    <property type="entry name" value="PHOSPHATIDYLINOSITOL-GLYCAN BIOSYNTHESIS CLASS F PROTEIN-RELATED"/>
    <property type="match status" value="1"/>
</dbReference>
<dbReference type="EMBL" id="JABCKI010000036">
    <property type="protein sequence ID" value="KAG5653741.1"/>
    <property type="molecule type" value="Genomic_DNA"/>
</dbReference>
<dbReference type="GO" id="GO:0016491">
    <property type="term" value="F:oxidoreductase activity"/>
    <property type="evidence" value="ECO:0007669"/>
    <property type="project" value="UniProtKB-KW"/>
</dbReference>
<keyword evidence="1" id="KW-0560">Oxidoreductase</keyword>
<gene>
    <name evidence="2" type="ORF">H0H81_010998</name>
</gene>
<proteinExistence type="predicted"/>
<dbReference type="PANTHER" id="PTHR43157:SF31">
    <property type="entry name" value="PHOSPHATIDYLINOSITOL-GLYCAN BIOSYNTHESIS CLASS F PROTEIN"/>
    <property type="match status" value="1"/>
</dbReference>
<evidence type="ECO:0000313" key="2">
    <source>
        <dbReference type="EMBL" id="KAG5653741.1"/>
    </source>
</evidence>
<dbReference type="AlphaFoldDB" id="A0A9P7KIE3"/>
<dbReference type="InterPro" id="IPR002347">
    <property type="entry name" value="SDR_fam"/>
</dbReference>
<evidence type="ECO:0000313" key="3">
    <source>
        <dbReference type="Proteomes" id="UP000717328"/>
    </source>
</evidence>
<comment type="caution">
    <text evidence="2">The sequence shown here is derived from an EMBL/GenBank/DDBJ whole genome shotgun (WGS) entry which is preliminary data.</text>
</comment>
<organism evidence="2 3">
    <name type="scientific">Sphagnurus paluster</name>
    <dbReference type="NCBI Taxonomy" id="117069"/>
    <lineage>
        <taxon>Eukaryota</taxon>
        <taxon>Fungi</taxon>
        <taxon>Dikarya</taxon>
        <taxon>Basidiomycota</taxon>
        <taxon>Agaricomycotina</taxon>
        <taxon>Agaricomycetes</taxon>
        <taxon>Agaricomycetidae</taxon>
        <taxon>Agaricales</taxon>
        <taxon>Tricholomatineae</taxon>
        <taxon>Lyophyllaceae</taxon>
        <taxon>Sphagnurus</taxon>
    </lineage>
</organism>
<dbReference type="Gene3D" id="3.40.50.720">
    <property type="entry name" value="NAD(P)-binding Rossmann-like Domain"/>
    <property type="match status" value="1"/>
</dbReference>
<dbReference type="Pfam" id="PF00106">
    <property type="entry name" value="adh_short"/>
    <property type="match status" value="1"/>
</dbReference>
<keyword evidence="3" id="KW-1185">Reference proteome</keyword>